<feature type="compositionally biased region" description="Basic residues" evidence="1">
    <location>
        <begin position="443"/>
        <end position="455"/>
    </location>
</feature>
<feature type="region of interest" description="Disordered" evidence="1">
    <location>
        <begin position="1"/>
        <end position="64"/>
    </location>
</feature>
<dbReference type="EMBL" id="KL647944">
    <property type="protein sequence ID" value="KEY72982.1"/>
    <property type="molecule type" value="Genomic_DNA"/>
</dbReference>
<feature type="region of interest" description="Disordered" evidence="1">
    <location>
        <begin position="367"/>
        <end position="455"/>
    </location>
</feature>
<gene>
    <name evidence="2" type="ORF">S7711_10869</name>
</gene>
<evidence type="ECO:0000313" key="2">
    <source>
        <dbReference type="EMBL" id="KEY72982.1"/>
    </source>
</evidence>
<reference evidence="2 3" key="1">
    <citation type="journal article" date="2014" name="BMC Genomics">
        <title>Comparative genome sequencing reveals chemotype-specific gene clusters in the toxigenic black mold Stachybotrys.</title>
        <authorList>
            <person name="Semeiks J."/>
            <person name="Borek D."/>
            <person name="Otwinowski Z."/>
            <person name="Grishin N.V."/>
        </authorList>
    </citation>
    <scope>NUCLEOTIDE SEQUENCE [LARGE SCALE GENOMIC DNA]</scope>
    <source>
        <strain evidence="3">CBS 109288 / IBT 7711</strain>
    </source>
</reference>
<proteinExistence type="predicted"/>
<feature type="compositionally biased region" description="Polar residues" evidence="1">
    <location>
        <begin position="1"/>
        <end position="32"/>
    </location>
</feature>
<feature type="compositionally biased region" description="Basic and acidic residues" evidence="1">
    <location>
        <begin position="384"/>
        <end position="394"/>
    </location>
</feature>
<dbReference type="AlphaFoldDB" id="A0A084B603"/>
<name>A0A084B603_STACB</name>
<dbReference type="HOGENOM" id="CLU_601544_0_0_1"/>
<evidence type="ECO:0000256" key="1">
    <source>
        <dbReference type="SAM" id="MobiDB-lite"/>
    </source>
</evidence>
<accession>A0A084B603</accession>
<keyword evidence="3" id="KW-1185">Reference proteome</keyword>
<sequence length="455" mass="51506">MARSTSSNGTTNGLDQASSAKSTGVPTALNNQDTEDACEQVALSDTDEEAPRPPSPFLRDDARKRRVEEFLSTVPGYVKEGRARHTDHPDNRLDFSINRLPTDGNFFMYKVYPHLRAKVDDFAHHCLAQPTEKRQIKWDQLNENTRRDISVWADGAKECFDRGGMNRILLLTAWTWTTLMQHQFHVEGSEKWSGEPWQAFHNLRRFIPTDDLDPTVFPPRYRQWTYFAGHMLFSHFGFHSSAERLSKILASKCQEIVATEAWDAEQQSNFDSLIRASLVTDLRMEIANDVLVMEMHDSKTGKIKGFPYVKTETGNSWSLDAQVAFEEGRMVDFIVKPRIRIVRYDIDPLEFIRIDMTVAGRMLKEEASATDEKDQSLVAAPSPEEPKKSRRSSERLAASKAKLVQQDADSETHSGKSTTVGSMEKPSPRPGRTGSQADQHGTGNRKKQKQGSKKA</sequence>
<organism evidence="2 3">
    <name type="scientific">Stachybotrys chartarum (strain CBS 109288 / IBT 7711)</name>
    <name type="common">Toxic black mold</name>
    <name type="synonym">Stilbospora chartarum</name>
    <dbReference type="NCBI Taxonomy" id="1280523"/>
    <lineage>
        <taxon>Eukaryota</taxon>
        <taxon>Fungi</taxon>
        <taxon>Dikarya</taxon>
        <taxon>Ascomycota</taxon>
        <taxon>Pezizomycotina</taxon>
        <taxon>Sordariomycetes</taxon>
        <taxon>Hypocreomycetidae</taxon>
        <taxon>Hypocreales</taxon>
        <taxon>Stachybotryaceae</taxon>
        <taxon>Stachybotrys</taxon>
    </lineage>
</organism>
<dbReference type="Proteomes" id="UP000028045">
    <property type="component" value="Unassembled WGS sequence"/>
</dbReference>
<evidence type="ECO:0000313" key="3">
    <source>
        <dbReference type="Proteomes" id="UP000028045"/>
    </source>
</evidence>
<feature type="compositionally biased region" description="Polar residues" evidence="1">
    <location>
        <begin position="433"/>
        <end position="442"/>
    </location>
</feature>
<protein>
    <submittedName>
        <fullName evidence="2">Uncharacterized protein</fullName>
    </submittedName>
</protein>